<evidence type="ECO:0000313" key="2">
    <source>
        <dbReference type="Proteomes" id="UP000261540"/>
    </source>
</evidence>
<accession>A0A3B3R271</accession>
<dbReference type="AlphaFoldDB" id="A0A3B3R271"/>
<name>A0A3B3R271_9TELE</name>
<protein>
    <submittedName>
        <fullName evidence="1">Uncharacterized protein</fullName>
    </submittedName>
</protein>
<reference evidence="1" key="1">
    <citation type="submission" date="2025-08" db="UniProtKB">
        <authorList>
            <consortium name="Ensembl"/>
        </authorList>
    </citation>
    <scope>IDENTIFICATION</scope>
</reference>
<keyword evidence="2" id="KW-1185">Reference proteome</keyword>
<reference evidence="1" key="2">
    <citation type="submission" date="2025-09" db="UniProtKB">
        <authorList>
            <consortium name="Ensembl"/>
        </authorList>
    </citation>
    <scope>IDENTIFICATION</scope>
</reference>
<organism evidence="1 2">
    <name type="scientific">Paramormyrops kingsleyae</name>
    <dbReference type="NCBI Taxonomy" id="1676925"/>
    <lineage>
        <taxon>Eukaryota</taxon>
        <taxon>Metazoa</taxon>
        <taxon>Chordata</taxon>
        <taxon>Craniata</taxon>
        <taxon>Vertebrata</taxon>
        <taxon>Euteleostomi</taxon>
        <taxon>Actinopterygii</taxon>
        <taxon>Neopterygii</taxon>
        <taxon>Teleostei</taxon>
        <taxon>Osteoglossocephala</taxon>
        <taxon>Osteoglossomorpha</taxon>
        <taxon>Osteoglossiformes</taxon>
        <taxon>Mormyridae</taxon>
        <taxon>Paramormyrops</taxon>
    </lineage>
</organism>
<dbReference type="Ensembl" id="ENSPKIT00000036870.1">
    <property type="protein sequence ID" value="ENSPKIP00000012473.1"/>
    <property type="gene ID" value="ENSPKIG00000000260.1"/>
</dbReference>
<dbReference type="Proteomes" id="UP000261540">
    <property type="component" value="Unplaced"/>
</dbReference>
<sequence>MIIIMIIIIWNYFALYISYRFYAPLIFFNNCLSARVFHYNMKPCFCNLTSKLLADEA</sequence>
<dbReference type="GeneTree" id="ENSGT00910000147694"/>
<evidence type="ECO:0000313" key="1">
    <source>
        <dbReference type="Ensembl" id="ENSPKIP00000012473.1"/>
    </source>
</evidence>
<proteinExistence type="predicted"/>